<evidence type="ECO:0000313" key="3">
    <source>
        <dbReference type="Proteomes" id="UP000008022"/>
    </source>
</evidence>
<accession>A0A0E0R5B6</accession>
<protein>
    <submittedName>
        <fullName evidence="2">Uncharacterized protein</fullName>
    </submittedName>
</protein>
<keyword evidence="3" id="KW-1185">Reference proteome</keyword>
<sequence>MFDSSNARFCQGSERRHSYTRRGDDELLDGRHGLLAPAYDDYSQPLDIMADYSQILTARIQFGTSLARSRPPNRSYGCVEAEEVMRGGGVHVCVSKPKTTDDRSPELKRASSTFGEVTLKQRGGRRRQRLSSPPSSCSSASSTGCTLSRAAQVEPPGVQDDMAAAGDKVVVVLAAGAVLRRGHRLQVFVRAAAAAAAKEALEHRVLRRQRLHRRPRREAVVPGEELVPVQKARVKVKND</sequence>
<organism evidence="2 3">
    <name type="scientific">Oryza rufipogon</name>
    <name type="common">Brownbeard rice</name>
    <name type="synonym">Asian wild rice</name>
    <dbReference type="NCBI Taxonomy" id="4529"/>
    <lineage>
        <taxon>Eukaryota</taxon>
        <taxon>Viridiplantae</taxon>
        <taxon>Streptophyta</taxon>
        <taxon>Embryophyta</taxon>
        <taxon>Tracheophyta</taxon>
        <taxon>Spermatophyta</taxon>
        <taxon>Magnoliopsida</taxon>
        <taxon>Liliopsida</taxon>
        <taxon>Poales</taxon>
        <taxon>Poaceae</taxon>
        <taxon>BOP clade</taxon>
        <taxon>Oryzoideae</taxon>
        <taxon>Oryzeae</taxon>
        <taxon>Oryzinae</taxon>
        <taxon>Oryza</taxon>
    </lineage>
</organism>
<dbReference type="Proteomes" id="UP000008022">
    <property type="component" value="Unassembled WGS sequence"/>
</dbReference>
<reference evidence="2" key="2">
    <citation type="submission" date="2015-06" db="UniProtKB">
        <authorList>
            <consortium name="EnsemblPlants"/>
        </authorList>
    </citation>
    <scope>IDENTIFICATION</scope>
</reference>
<feature type="compositionally biased region" description="Low complexity" evidence="1">
    <location>
        <begin position="130"/>
        <end position="143"/>
    </location>
</feature>
<feature type="region of interest" description="Disordered" evidence="1">
    <location>
        <begin position="119"/>
        <end position="143"/>
    </location>
</feature>
<evidence type="ECO:0000256" key="1">
    <source>
        <dbReference type="SAM" id="MobiDB-lite"/>
    </source>
</evidence>
<name>A0A0E0R5B6_ORYRU</name>
<reference evidence="3" key="1">
    <citation type="submission" date="2013-06" db="EMBL/GenBank/DDBJ databases">
        <authorList>
            <person name="Zhao Q."/>
        </authorList>
    </citation>
    <scope>NUCLEOTIDE SEQUENCE</scope>
    <source>
        <strain evidence="3">cv. W1943</strain>
    </source>
</reference>
<feature type="compositionally biased region" description="Basic and acidic residues" evidence="1">
    <location>
        <begin position="13"/>
        <end position="24"/>
    </location>
</feature>
<dbReference type="Gramene" id="ORUFI11G05810.1">
    <property type="protein sequence ID" value="ORUFI11G05810.1"/>
    <property type="gene ID" value="ORUFI11G05810"/>
</dbReference>
<evidence type="ECO:0000313" key="2">
    <source>
        <dbReference type="EnsemblPlants" id="ORUFI11G05810.1"/>
    </source>
</evidence>
<dbReference type="EnsemblPlants" id="ORUFI11G05810.1">
    <property type="protein sequence ID" value="ORUFI11G05810.1"/>
    <property type="gene ID" value="ORUFI11G05810"/>
</dbReference>
<dbReference type="HOGENOM" id="CLU_1162730_0_0_1"/>
<dbReference type="AlphaFoldDB" id="A0A0E0R5B6"/>
<feature type="region of interest" description="Disordered" evidence="1">
    <location>
        <begin position="1"/>
        <end position="24"/>
    </location>
</feature>
<proteinExistence type="predicted"/>